<reference evidence="3 4" key="1">
    <citation type="submission" date="2020-05" db="EMBL/GenBank/DDBJ databases">
        <authorList>
            <person name="Casaregola S."/>
            <person name="Devillers H."/>
            <person name="Grondin C."/>
        </authorList>
    </citation>
    <scope>NUCLEOTIDE SEQUENCE [LARGE SCALE GENOMIC DNA]</scope>
    <source>
        <strain evidence="3 4">CLIB 1767</strain>
    </source>
</reference>
<comment type="caution">
    <text evidence="3">The sequence shown here is derived from an EMBL/GenBank/DDBJ whole genome shotgun (WGS) entry which is preliminary data.</text>
</comment>
<dbReference type="AlphaFoldDB" id="A0A8H2VEV3"/>
<organism evidence="3 4">
    <name type="scientific">Maudiozyma barnettii</name>
    <dbReference type="NCBI Taxonomy" id="61262"/>
    <lineage>
        <taxon>Eukaryota</taxon>
        <taxon>Fungi</taxon>
        <taxon>Dikarya</taxon>
        <taxon>Ascomycota</taxon>
        <taxon>Saccharomycotina</taxon>
        <taxon>Saccharomycetes</taxon>
        <taxon>Saccharomycetales</taxon>
        <taxon>Saccharomycetaceae</taxon>
        <taxon>Maudiozyma</taxon>
    </lineage>
</organism>
<dbReference type="GO" id="GO:0046210">
    <property type="term" value="P:nitric oxide catabolic process"/>
    <property type="evidence" value="ECO:0007669"/>
    <property type="project" value="TreeGrafter"/>
</dbReference>
<name>A0A8H2VEV3_9SACH</name>
<dbReference type="GO" id="GO:0071500">
    <property type="term" value="P:cellular response to nitrosative stress"/>
    <property type="evidence" value="ECO:0007669"/>
    <property type="project" value="TreeGrafter"/>
</dbReference>
<evidence type="ECO:0000259" key="2">
    <source>
        <dbReference type="Pfam" id="PF00042"/>
    </source>
</evidence>
<evidence type="ECO:0000313" key="3">
    <source>
        <dbReference type="EMBL" id="CAB4253843.1"/>
    </source>
</evidence>
<dbReference type="PANTHER" id="PTHR43396">
    <property type="entry name" value="FLAVOHEMOPROTEIN"/>
    <property type="match status" value="1"/>
</dbReference>
<feature type="domain" description="Globin" evidence="2">
    <location>
        <begin position="245"/>
        <end position="347"/>
    </location>
</feature>
<gene>
    <name evidence="3" type="ORF">KABA2_03S06688</name>
</gene>
<dbReference type="CDD" id="cd01040">
    <property type="entry name" value="Mb-like"/>
    <property type="match status" value="1"/>
</dbReference>
<dbReference type="GO" id="GO:0071949">
    <property type="term" value="F:FAD binding"/>
    <property type="evidence" value="ECO:0007669"/>
    <property type="project" value="TreeGrafter"/>
</dbReference>
<dbReference type="SUPFAM" id="SSF46458">
    <property type="entry name" value="Globin-like"/>
    <property type="match status" value="1"/>
</dbReference>
<dbReference type="InterPro" id="IPR044399">
    <property type="entry name" value="Mb-like_M"/>
</dbReference>
<feature type="region of interest" description="Disordered" evidence="1">
    <location>
        <begin position="1"/>
        <end position="41"/>
    </location>
</feature>
<evidence type="ECO:0000256" key="1">
    <source>
        <dbReference type="SAM" id="MobiDB-lite"/>
    </source>
</evidence>
<feature type="compositionally biased region" description="Basic residues" evidence="1">
    <location>
        <begin position="169"/>
        <end position="180"/>
    </location>
</feature>
<dbReference type="PANTHER" id="PTHR43396:SF6">
    <property type="entry name" value="ABL201WP"/>
    <property type="match status" value="1"/>
</dbReference>
<dbReference type="InterPro" id="IPR000971">
    <property type="entry name" value="Globin"/>
</dbReference>
<dbReference type="Proteomes" id="UP000644660">
    <property type="component" value="Unassembled WGS sequence"/>
</dbReference>
<dbReference type="GO" id="GO:0008941">
    <property type="term" value="F:nitric oxide dioxygenase NAD(P)H activity"/>
    <property type="evidence" value="ECO:0007669"/>
    <property type="project" value="TreeGrafter"/>
</dbReference>
<keyword evidence="4" id="KW-1185">Reference proteome</keyword>
<proteinExistence type="predicted"/>
<dbReference type="Pfam" id="PF00042">
    <property type="entry name" value="Globin"/>
    <property type="match status" value="1"/>
</dbReference>
<accession>A0A8H2VEV3</accession>
<evidence type="ECO:0000313" key="4">
    <source>
        <dbReference type="Proteomes" id="UP000644660"/>
    </source>
</evidence>
<dbReference type="GeneID" id="64856818"/>
<feature type="compositionally biased region" description="Low complexity" evidence="1">
    <location>
        <begin position="9"/>
        <end position="30"/>
    </location>
</feature>
<protein>
    <recommendedName>
        <fullName evidence="2">Globin domain-containing protein</fullName>
    </recommendedName>
</protein>
<sequence length="437" mass="49079">MTIIDDGASSSITGSTYTTSTDTTTSSLATGEKPFDPTKDNIGLVYTVPDDDTTISPVISTISSSDPSSLNRVTSSQMSRLSRTESLFRDNRIGNNGKGSSYNDDFYDYAPSDVDSVLTRSTKKIELKLNNKQKILIVSSWNLILNDDLTDNDLKQFSHMANILEKQSSHHRHHQHHHNHVRNESSSSSSDILEKYDSENSGRKYSWSSFSNNGDDSTLSILKDTDFNRKKYDDANISKSLFCTQFFDNLVNIDQQMLQAYPTLRHQAVSFTILLDSAIQNLDNIKKIDEQLRSTGKRHTRILGIDNTKFEVMGRAFIITLQDRLGHYFTSNLERIWSKLYSYLADSLLVYGVDPVLTETKSHDIGIVSGNSIDFDPPEIIGHQDNPKRVLLEGDTKARLQKVRSAPACAKGIHHPTVKNMPRHTSVASKNKECCIM</sequence>
<dbReference type="InterPro" id="IPR012292">
    <property type="entry name" value="Globin/Proto"/>
</dbReference>
<dbReference type="OrthoDB" id="436496at2759"/>
<dbReference type="GO" id="GO:0020037">
    <property type="term" value="F:heme binding"/>
    <property type="evidence" value="ECO:0007669"/>
    <property type="project" value="InterPro"/>
</dbReference>
<dbReference type="InterPro" id="IPR009050">
    <property type="entry name" value="Globin-like_sf"/>
</dbReference>
<feature type="region of interest" description="Disordered" evidence="1">
    <location>
        <begin position="166"/>
        <end position="195"/>
    </location>
</feature>
<dbReference type="Gene3D" id="1.10.490.10">
    <property type="entry name" value="Globins"/>
    <property type="match status" value="1"/>
</dbReference>
<dbReference type="GO" id="GO:0019825">
    <property type="term" value="F:oxygen binding"/>
    <property type="evidence" value="ECO:0007669"/>
    <property type="project" value="InterPro"/>
</dbReference>
<dbReference type="RefSeq" id="XP_041405688.1">
    <property type="nucleotide sequence ID" value="XM_041549754.1"/>
</dbReference>
<dbReference type="EMBL" id="CAEFZW010000003">
    <property type="protein sequence ID" value="CAB4253843.1"/>
    <property type="molecule type" value="Genomic_DNA"/>
</dbReference>